<dbReference type="AlphaFoldDB" id="A0A2P2NWT7"/>
<protein>
    <submittedName>
        <fullName evidence="1">Uncharacterized protein</fullName>
    </submittedName>
</protein>
<reference evidence="1" key="1">
    <citation type="submission" date="2018-02" db="EMBL/GenBank/DDBJ databases">
        <title>Rhizophora mucronata_Transcriptome.</title>
        <authorList>
            <person name="Meera S.P."/>
            <person name="Sreeshan A."/>
            <person name="Augustine A."/>
        </authorList>
    </citation>
    <scope>NUCLEOTIDE SEQUENCE</scope>
    <source>
        <tissue evidence="1">Leaf</tissue>
    </source>
</reference>
<proteinExistence type="predicted"/>
<sequence length="24" mass="2975">MEAILSSFFHFRFFSLEIMISHER</sequence>
<name>A0A2P2NWT7_RHIMU</name>
<dbReference type="EMBL" id="GGEC01066514">
    <property type="protein sequence ID" value="MBX46998.1"/>
    <property type="molecule type" value="Transcribed_RNA"/>
</dbReference>
<accession>A0A2P2NWT7</accession>
<evidence type="ECO:0000313" key="1">
    <source>
        <dbReference type="EMBL" id="MBX46998.1"/>
    </source>
</evidence>
<organism evidence="1">
    <name type="scientific">Rhizophora mucronata</name>
    <name type="common">Asiatic mangrove</name>
    <dbReference type="NCBI Taxonomy" id="61149"/>
    <lineage>
        <taxon>Eukaryota</taxon>
        <taxon>Viridiplantae</taxon>
        <taxon>Streptophyta</taxon>
        <taxon>Embryophyta</taxon>
        <taxon>Tracheophyta</taxon>
        <taxon>Spermatophyta</taxon>
        <taxon>Magnoliopsida</taxon>
        <taxon>eudicotyledons</taxon>
        <taxon>Gunneridae</taxon>
        <taxon>Pentapetalae</taxon>
        <taxon>rosids</taxon>
        <taxon>fabids</taxon>
        <taxon>Malpighiales</taxon>
        <taxon>Rhizophoraceae</taxon>
        <taxon>Rhizophora</taxon>
    </lineage>
</organism>